<evidence type="ECO:0000259" key="4">
    <source>
        <dbReference type="PROSITE" id="PS50893"/>
    </source>
</evidence>
<dbReference type="SMART" id="SM00382">
    <property type="entry name" value="AAA"/>
    <property type="match status" value="1"/>
</dbReference>
<dbReference type="CDD" id="cd03214">
    <property type="entry name" value="ABC_Iron-Siderophores_B12_Hemin"/>
    <property type="match status" value="1"/>
</dbReference>
<evidence type="ECO:0000313" key="7">
    <source>
        <dbReference type="Proteomes" id="UP000249115"/>
    </source>
</evidence>
<evidence type="ECO:0000313" key="8">
    <source>
        <dbReference type="Proteomes" id="UP000321927"/>
    </source>
</evidence>
<evidence type="ECO:0000256" key="3">
    <source>
        <dbReference type="ARBA" id="ARBA00022840"/>
    </source>
</evidence>
<dbReference type="OrthoDB" id="9787851at2"/>
<sequence>MEKAAVIGKNLTVGYSKQKEKKEILHDLNFALFSGEMTCLLGPNGVGKSTLVKAILGQLKPWSGSIFLNSKEIGSYANEELAKELSVVLTEPFLPGNMTVGQLVAMGRIPHTGWTGKLNVEDVKAVENALEATKITYLKDERLGEISDGQRQKAMIARALAQDGKVMVLDEPTAHLDLVNRFEIMRLLHEISRKQLKAILVVTHDLEIALETADKFWLLNCGSPLISGLPEDLVISGQINQLLPGKQFHFNVERGRIESIVPEVKFDITGPNELAQWLRKALQKAGIQALDSSIQVVGDPFSIEYLGQFYKSVGEFVESLKSKDC</sequence>
<dbReference type="RefSeq" id="WP_086503170.1">
    <property type="nucleotide sequence ID" value="NZ_MSSV01000027.1"/>
</dbReference>
<dbReference type="PANTHER" id="PTHR42734">
    <property type="entry name" value="METAL TRANSPORT SYSTEM ATP-BINDING PROTEIN TM_0124-RELATED"/>
    <property type="match status" value="1"/>
</dbReference>
<keyword evidence="2" id="KW-0547">Nucleotide-binding</keyword>
<dbReference type="GO" id="GO:0005524">
    <property type="term" value="F:ATP binding"/>
    <property type="evidence" value="ECO:0007669"/>
    <property type="project" value="UniProtKB-KW"/>
</dbReference>
<dbReference type="AlphaFoldDB" id="A0A2W7QQ33"/>
<evidence type="ECO:0000313" key="5">
    <source>
        <dbReference type="EMBL" id="PZX50454.1"/>
    </source>
</evidence>
<dbReference type="PANTHER" id="PTHR42734:SF21">
    <property type="entry name" value="IRON ABC TRANSPORTER, ATP-BINDING PROTEIN"/>
    <property type="match status" value="1"/>
</dbReference>
<dbReference type="InterPro" id="IPR027417">
    <property type="entry name" value="P-loop_NTPase"/>
</dbReference>
<dbReference type="Proteomes" id="UP000249115">
    <property type="component" value="Unassembled WGS sequence"/>
</dbReference>
<dbReference type="InterPro" id="IPR050153">
    <property type="entry name" value="Metal_Ion_Import_ABC"/>
</dbReference>
<dbReference type="EMBL" id="VORV01000020">
    <property type="protein sequence ID" value="TXD75734.1"/>
    <property type="molecule type" value="Genomic_DNA"/>
</dbReference>
<keyword evidence="1" id="KW-0813">Transport</keyword>
<feature type="domain" description="ABC transporter" evidence="4">
    <location>
        <begin position="6"/>
        <end position="246"/>
    </location>
</feature>
<gene>
    <name evidence="6" type="ORF">ESW18_19465</name>
    <name evidence="5" type="ORF">LV84_04016</name>
</gene>
<dbReference type="Gene3D" id="3.40.50.300">
    <property type="entry name" value="P-loop containing nucleotide triphosphate hydrolases"/>
    <property type="match status" value="1"/>
</dbReference>
<protein>
    <submittedName>
        <fullName evidence="6">ABC transporter ATP-binding protein</fullName>
    </submittedName>
    <submittedName>
        <fullName evidence="5">Iron complex transport system ATP-binding protein</fullName>
    </submittedName>
</protein>
<evidence type="ECO:0000256" key="2">
    <source>
        <dbReference type="ARBA" id="ARBA00022741"/>
    </source>
</evidence>
<dbReference type="Proteomes" id="UP000321927">
    <property type="component" value="Unassembled WGS sequence"/>
</dbReference>
<organism evidence="5 7">
    <name type="scientific">Algoriphagus ratkowskyi</name>
    <dbReference type="NCBI Taxonomy" id="57028"/>
    <lineage>
        <taxon>Bacteria</taxon>
        <taxon>Pseudomonadati</taxon>
        <taxon>Bacteroidota</taxon>
        <taxon>Cytophagia</taxon>
        <taxon>Cytophagales</taxon>
        <taxon>Cyclobacteriaceae</taxon>
        <taxon>Algoriphagus</taxon>
    </lineage>
</organism>
<dbReference type="GO" id="GO:0016887">
    <property type="term" value="F:ATP hydrolysis activity"/>
    <property type="evidence" value="ECO:0007669"/>
    <property type="project" value="InterPro"/>
</dbReference>
<comment type="caution">
    <text evidence="5">The sequence shown here is derived from an EMBL/GenBank/DDBJ whole genome shotgun (WGS) entry which is preliminary data.</text>
</comment>
<dbReference type="InterPro" id="IPR003593">
    <property type="entry name" value="AAA+_ATPase"/>
</dbReference>
<keyword evidence="3 5" id="KW-0067">ATP-binding</keyword>
<dbReference type="EMBL" id="QKZU01000023">
    <property type="protein sequence ID" value="PZX50454.1"/>
    <property type="molecule type" value="Genomic_DNA"/>
</dbReference>
<dbReference type="PROSITE" id="PS50893">
    <property type="entry name" value="ABC_TRANSPORTER_2"/>
    <property type="match status" value="1"/>
</dbReference>
<dbReference type="SUPFAM" id="SSF52540">
    <property type="entry name" value="P-loop containing nucleoside triphosphate hydrolases"/>
    <property type="match status" value="1"/>
</dbReference>
<proteinExistence type="predicted"/>
<evidence type="ECO:0000313" key="6">
    <source>
        <dbReference type="EMBL" id="TXD75734.1"/>
    </source>
</evidence>
<name>A0A2W7QQ33_9BACT</name>
<dbReference type="FunFam" id="3.40.50.300:FF:000134">
    <property type="entry name" value="Iron-enterobactin ABC transporter ATP-binding protein"/>
    <property type="match status" value="1"/>
</dbReference>
<dbReference type="InterPro" id="IPR003439">
    <property type="entry name" value="ABC_transporter-like_ATP-bd"/>
</dbReference>
<accession>A0A2W7QQ33</accession>
<reference evidence="5 7" key="1">
    <citation type="submission" date="2018-06" db="EMBL/GenBank/DDBJ databases">
        <title>Genomic Encyclopedia of Archaeal and Bacterial Type Strains, Phase II (KMG-II): from individual species to whole genera.</title>
        <authorList>
            <person name="Goeker M."/>
        </authorList>
    </citation>
    <scope>NUCLEOTIDE SEQUENCE [LARGE SCALE GENOMIC DNA]</scope>
    <source>
        <strain evidence="5 7">DSM 22686</strain>
    </source>
</reference>
<reference evidence="6 8" key="2">
    <citation type="submission" date="2019-08" db="EMBL/GenBank/DDBJ databases">
        <title>Genome of Algoriphagus ratkowskyi IC026.</title>
        <authorList>
            <person name="Bowman J.P."/>
        </authorList>
    </citation>
    <scope>NUCLEOTIDE SEQUENCE [LARGE SCALE GENOMIC DNA]</scope>
    <source>
        <strain evidence="6 8">IC026</strain>
    </source>
</reference>
<evidence type="ECO:0000256" key="1">
    <source>
        <dbReference type="ARBA" id="ARBA00022448"/>
    </source>
</evidence>
<keyword evidence="8" id="KW-1185">Reference proteome</keyword>
<dbReference type="Pfam" id="PF00005">
    <property type="entry name" value="ABC_tran"/>
    <property type="match status" value="1"/>
</dbReference>